<evidence type="ECO:0000313" key="2">
    <source>
        <dbReference type="EMBL" id="KHJ87528.1"/>
    </source>
</evidence>
<dbReference type="EMBL" id="KN557556">
    <property type="protein sequence ID" value="KHJ87528.1"/>
    <property type="molecule type" value="Genomic_DNA"/>
</dbReference>
<feature type="non-terminal residue" evidence="2">
    <location>
        <position position="1"/>
    </location>
</feature>
<feature type="region of interest" description="Disordered" evidence="1">
    <location>
        <begin position="149"/>
        <end position="185"/>
    </location>
</feature>
<dbReference type="AlphaFoldDB" id="A0A0B1SQC4"/>
<sequence length="298" mass="32307">LFRSLENSRLGVVHKIPNRKEVTWPTSLAPLVRSTATPEKDKAGTCESTATVETVLESSPDEKSSSVGAVQPAVSSVETKSSVSTDVIAATQSSPDEKSSDVGAAKPTVSSVETKSSVSTDVIAATQELGESDEDYPPMSEMYDIDEVTRLASGHSSAEKREEEQEDSEEEEGSSSDEDDEISRNNIARMNLSGKALKFAQYMLNRRSERLMIKRDPNVATETYDVVRTVSAWGMSVSWLSPKAIMYAPPFSRDPSTVTLALPLLKIPNKHDPDMPIILNPVIVAITQDAMVPESSAQ</sequence>
<organism evidence="2 3">
    <name type="scientific">Oesophagostomum dentatum</name>
    <name type="common">Nodular worm</name>
    <dbReference type="NCBI Taxonomy" id="61180"/>
    <lineage>
        <taxon>Eukaryota</taxon>
        <taxon>Metazoa</taxon>
        <taxon>Ecdysozoa</taxon>
        <taxon>Nematoda</taxon>
        <taxon>Chromadorea</taxon>
        <taxon>Rhabditida</taxon>
        <taxon>Rhabditina</taxon>
        <taxon>Rhabditomorpha</taxon>
        <taxon>Strongyloidea</taxon>
        <taxon>Strongylidae</taxon>
        <taxon>Oesophagostomum</taxon>
    </lineage>
</organism>
<proteinExistence type="predicted"/>
<feature type="compositionally biased region" description="Low complexity" evidence="1">
    <location>
        <begin position="74"/>
        <end position="87"/>
    </location>
</feature>
<keyword evidence="3" id="KW-1185">Reference proteome</keyword>
<dbReference type="OrthoDB" id="5875872at2759"/>
<reference evidence="2 3" key="1">
    <citation type="submission" date="2014-03" db="EMBL/GenBank/DDBJ databases">
        <title>Draft genome of the hookworm Oesophagostomum dentatum.</title>
        <authorList>
            <person name="Mitreva M."/>
        </authorList>
    </citation>
    <scope>NUCLEOTIDE SEQUENCE [LARGE SCALE GENOMIC DNA]</scope>
    <source>
        <strain evidence="2 3">OD-Hann</strain>
    </source>
</reference>
<accession>A0A0B1SQC4</accession>
<dbReference type="Proteomes" id="UP000053660">
    <property type="component" value="Unassembled WGS sequence"/>
</dbReference>
<feature type="compositionally biased region" description="Acidic residues" evidence="1">
    <location>
        <begin position="164"/>
        <end position="181"/>
    </location>
</feature>
<feature type="compositionally biased region" description="Low complexity" evidence="1">
    <location>
        <begin position="108"/>
        <end position="118"/>
    </location>
</feature>
<gene>
    <name evidence="2" type="ORF">OESDEN_12697</name>
</gene>
<evidence type="ECO:0000256" key="1">
    <source>
        <dbReference type="SAM" id="MobiDB-lite"/>
    </source>
</evidence>
<name>A0A0B1SQC4_OESDE</name>
<evidence type="ECO:0000313" key="3">
    <source>
        <dbReference type="Proteomes" id="UP000053660"/>
    </source>
</evidence>
<feature type="region of interest" description="Disordered" evidence="1">
    <location>
        <begin position="53"/>
        <end position="118"/>
    </location>
</feature>
<protein>
    <submittedName>
        <fullName evidence="2">Uncharacterized protein</fullName>
    </submittedName>
</protein>